<dbReference type="Proteomes" id="UP000613066">
    <property type="component" value="Unassembled WGS sequence"/>
</dbReference>
<reference evidence="2" key="1">
    <citation type="submission" date="2019-09" db="EMBL/GenBank/DDBJ databases">
        <title>Bird 10,000 Genomes (B10K) Project - Family phase.</title>
        <authorList>
            <person name="Zhang G."/>
        </authorList>
    </citation>
    <scope>NUCLEOTIDE SEQUENCE</scope>
    <source>
        <strain evidence="2">B10K-DU-001-08</strain>
        <tissue evidence="2">Muscle</tissue>
    </source>
</reference>
<feature type="non-terminal residue" evidence="2">
    <location>
        <position position="96"/>
    </location>
</feature>
<dbReference type="PANTHER" id="PTHR17463:SF0">
    <property type="entry name" value="SCRAPIE-RESPONSIVE PROTEIN 1"/>
    <property type="match status" value="1"/>
</dbReference>
<accession>A0A851NNS0</accession>
<feature type="signal peptide" evidence="1">
    <location>
        <begin position="1"/>
        <end position="18"/>
    </location>
</feature>
<evidence type="ECO:0000256" key="1">
    <source>
        <dbReference type="SAM" id="SignalP"/>
    </source>
</evidence>
<dbReference type="EMBL" id="WBMW01001876">
    <property type="protein sequence ID" value="NXC41580.1"/>
    <property type="molecule type" value="Genomic_DNA"/>
</dbReference>
<proteinExistence type="predicted"/>
<keyword evidence="1" id="KW-0732">Signal</keyword>
<feature type="chain" id="PRO_5032766785" evidence="1">
    <location>
        <begin position="19"/>
        <end position="96"/>
    </location>
</feature>
<organism evidence="2 3">
    <name type="scientific">Penelope pileata</name>
    <dbReference type="NCBI Taxonomy" id="1118817"/>
    <lineage>
        <taxon>Eukaryota</taxon>
        <taxon>Metazoa</taxon>
        <taxon>Chordata</taxon>
        <taxon>Craniata</taxon>
        <taxon>Vertebrata</taxon>
        <taxon>Euteleostomi</taxon>
        <taxon>Archelosauria</taxon>
        <taxon>Archosauria</taxon>
        <taxon>Dinosauria</taxon>
        <taxon>Saurischia</taxon>
        <taxon>Theropoda</taxon>
        <taxon>Coelurosauria</taxon>
        <taxon>Aves</taxon>
        <taxon>Neognathae</taxon>
        <taxon>Galloanserae</taxon>
        <taxon>Galliformes</taxon>
        <taxon>Cracidae</taxon>
        <taxon>Penelope</taxon>
    </lineage>
</organism>
<dbReference type="GO" id="GO:0005794">
    <property type="term" value="C:Golgi apparatus"/>
    <property type="evidence" value="ECO:0007669"/>
    <property type="project" value="TreeGrafter"/>
</dbReference>
<protein>
    <submittedName>
        <fullName evidence="2">SCRG1 protein</fullName>
    </submittedName>
</protein>
<sequence>MKMLLALLLVSALLGAHTVPSRRPLCYKRALKDHSCRSIPEGTASLRRIDGSLQDHFWEGKGCEMICYCNFKELLCCPKEIFFGLKISFVIPCNSE</sequence>
<dbReference type="PANTHER" id="PTHR17463">
    <property type="entry name" value="SCRAPIE-RESPONSIVE PROTEIN 1 SCRG1"/>
    <property type="match status" value="1"/>
</dbReference>
<comment type="caution">
    <text evidence="2">The sequence shown here is derived from an EMBL/GenBank/DDBJ whole genome shotgun (WGS) entry which is preliminary data.</text>
</comment>
<dbReference type="GO" id="GO:0044306">
    <property type="term" value="C:neuron projection terminus"/>
    <property type="evidence" value="ECO:0007669"/>
    <property type="project" value="TreeGrafter"/>
</dbReference>
<dbReference type="InterPro" id="IPR028063">
    <property type="entry name" value="SCRG1"/>
</dbReference>
<gene>
    <name evidence="2" type="primary">Scrg1</name>
    <name evidence="2" type="ORF">PENPIL_R00954</name>
</gene>
<dbReference type="Pfam" id="PF15224">
    <property type="entry name" value="SCRG1"/>
    <property type="match status" value="1"/>
</dbReference>
<name>A0A851NNS0_9GALL</name>
<feature type="non-terminal residue" evidence="2">
    <location>
        <position position="1"/>
    </location>
</feature>
<evidence type="ECO:0000313" key="3">
    <source>
        <dbReference type="Proteomes" id="UP000613066"/>
    </source>
</evidence>
<dbReference type="AlphaFoldDB" id="A0A851NNS0"/>
<dbReference type="OrthoDB" id="8865355at2759"/>
<evidence type="ECO:0000313" key="2">
    <source>
        <dbReference type="EMBL" id="NXC41580.1"/>
    </source>
</evidence>
<keyword evidence="3" id="KW-1185">Reference proteome</keyword>